<reference evidence="7" key="2">
    <citation type="submission" date="2021-08" db="EMBL/GenBank/DDBJ databases">
        <authorList>
            <person name="Dalcin Martins P."/>
        </authorList>
    </citation>
    <scope>NUCLEOTIDE SEQUENCE</scope>
    <source>
        <strain evidence="7">MAG_39</strain>
    </source>
</reference>
<keyword evidence="4" id="KW-0546">Nucleotide metabolism</keyword>
<dbReference type="EC" id="3.6.1.23" evidence="2"/>
<accession>A0A953M2Z4</accession>
<protein>
    <recommendedName>
        <fullName evidence="2">dUTP diphosphatase</fullName>
        <ecNumber evidence="2">3.6.1.23</ecNumber>
    </recommendedName>
</protein>
<evidence type="ECO:0000313" key="8">
    <source>
        <dbReference type="Proteomes" id="UP000705867"/>
    </source>
</evidence>
<dbReference type="GO" id="GO:0046081">
    <property type="term" value="P:dUTP catabolic process"/>
    <property type="evidence" value="ECO:0007669"/>
    <property type="project" value="InterPro"/>
</dbReference>
<dbReference type="AlphaFoldDB" id="A0A953M2Z4"/>
<dbReference type="GO" id="GO:0000287">
    <property type="term" value="F:magnesium ion binding"/>
    <property type="evidence" value="ECO:0007669"/>
    <property type="project" value="InterPro"/>
</dbReference>
<dbReference type="GO" id="GO:0004170">
    <property type="term" value="F:dUTP diphosphatase activity"/>
    <property type="evidence" value="ECO:0007669"/>
    <property type="project" value="UniProtKB-EC"/>
</dbReference>
<dbReference type="Gene3D" id="2.70.40.10">
    <property type="match status" value="1"/>
</dbReference>
<dbReference type="InterPro" id="IPR036157">
    <property type="entry name" value="dUTPase-like_sf"/>
</dbReference>
<feature type="domain" description="dUTPase-like" evidence="6">
    <location>
        <begin position="13"/>
        <end position="94"/>
    </location>
</feature>
<dbReference type="SUPFAM" id="SSF51283">
    <property type="entry name" value="dUTPase-like"/>
    <property type="match status" value="1"/>
</dbReference>
<evidence type="ECO:0000256" key="2">
    <source>
        <dbReference type="ARBA" id="ARBA00012379"/>
    </source>
</evidence>
<comment type="catalytic activity">
    <reaction evidence="5">
        <text>dUTP + H2O = dUMP + diphosphate + H(+)</text>
        <dbReference type="Rhea" id="RHEA:10248"/>
        <dbReference type="ChEBI" id="CHEBI:15377"/>
        <dbReference type="ChEBI" id="CHEBI:15378"/>
        <dbReference type="ChEBI" id="CHEBI:33019"/>
        <dbReference type="ChEBI" id="CHEBI:61555"/>
        <dbReference type="ChEBI" id="CHEBI:246422"/>
        <dbReference type="EC" id="3.6.1.23"/>
    </reaction>
</comment>
<comment type="similarity">
    <text evidence="1">Belongs to the dUTPase family.</text>
</comment>
<evidence type="ECO:0000256" key="1">
    <source>
        <dbReference type="ARBA" id="ARBA00006581"/>
    </source>
</evidence>
<dbReference type="CDD" id="cd07557">
    <property type="entry name" value="trimeric_dUTPase"/>
    <property type="match status" value="1"/>
</dbReference>
<gene>
    <name evidence="7" type="ORF">K8I29_17600</name>
</gene>
<dbReference type="GO" id="GO:0006226">
    <property type="term" value="P:dUMP biosynthetic process"/>
    <property type="evidence" value="ECO:0007669"/>
    <property type="project" value="InterPro"/>
</dbReference>
<keyword evidence="3" id="KW-0378">Hydrolase</keyword>
<dbReference type="InterPro" id="IPR029054">
    <property type="entry name" value="dUTPase-like"/>
</dbReference>
<dbReference type="PANTHER" id="PTHR11241:SF0">
    <property type="entry name" value="DEOXYURIDINE 5'-TRIPHOSPHATE NUCLEOTIDOHYDROLASE"/>
    <property type="match status" value="1"/>
</dbReference>
<name>A0A953M2Z4_9BACT</name>
<comment type="caution">
    <text evidence="7">The sequence shown here is derived from an EMBL/GenBank/DDBJ whole genome shotgun (WGS) entry which is preliminary data.</text>
</comment>
<evidence type="ECO:0000256" key="4">
    <source>
        <dbReference type="ARBA" id="ARBA00023080"/>
    </source>
</evidence>
<dbReference type="Proteomes" id="UP000705867">
    <property type="component" value="Unassembled WGS sequence"/>
</dbReference>
<organism evidence="7 8">
    <name type="scientific">Candidatus Nitrobium versatile</name>
    <dbReference type="NCBI Taxonomy" id="2884831"/>
    <lineage>
        <taxon>Bacteria</taxon>
        <taxon>Pseudomonadati</taxon>
        <taxon>Nitrospirota</taxon>
        <taxon>Nitrospiria</taxon>
        <taxon>Nitrospirales</taxon>
        <taxon>Nitrospiraceae</taxon>
        <taxon>Candidatus Nitrobium</taxon>
    </lineage>
</organism>
<dbReference type="EMBL" id="JAIOIV010000132">
    <property type="protein sequence ID" value="MBZ0158015.1"/>
    <property type="molecule type" value="Genomic_DNA"/>
</dbReference>
<sequence length="168" mass="18049">MIEVKWSKIKETAQIPRFAHDGDAGFDLAAAEDAVIYPFQKKLVGTGLKVELPGGCELQIRPRSGVSLKTGLCIANSPGTIDSTYRGEVGIIVYHGPVLHYHGLWSFIAAFLRALRTPLVIKKGDRIAQGVISSLPAPTFTEIAEEEMAATTRGSGGFGSTGCPLWHQ</sequence>
<dbReference type="PANTHER" id="PTHR11241">
    <property type="entry name" value="DEOXYURIDINE 5'-TRIPHOSPHATE NUCLEOTIDOHYDROLASE"/>
    <property type="match status" value="1"/>
</dbReference>
<proteinExistence type="inferred from homology"/>
<reference evidence="7" key="1">
    <citation type="journal article" date="2021" name="bioRxiv">
        <title>Unraveling nitrogen, sulfur and carbon metabolic pathways and microbial community transcriptional responses to substrate deprivation and toxicity stresses in a bioreactor mimicking anoxic brackish coastal sediment conditions.</title>
        <authorList>
            <person name="Martins P.D."/>
            <person name="Echeveste M.J."/>
            <person name="Arshad A."/>
            <person name="Kurth J."/>
            <person name="Ouboter H."/>
            <person name="Jetten M.S.M."/>
            <person name="Welte C.U."/>
        </authorList>
    </citation>
    <scope>NUCLEOTIDE SEQUENCE</scope>
    <source>
        <strain evidence="7">MAG_39</strain>
    </source>
</reference>
<evidence type="ECO:0000256" key="5">
    <source>
        <dbReference type="ARBA" id="ARBA00047686"/>
    </source>
</evidence>
<evidence type="ECO:0000313" key="7">
    <source>
        <dbReference type="EMBL" id="MBZ0158015.1"/>
    </source>
</evidence>
<dbReference type="InterPro" id="IPR008181">
    <property type="entry name" value="dUTPase"/>
</dbReference>
<evidence type="ECO:0000259" key="6">
    <source>
        <dbReference type="Pfam" id="PF00692"/>
    </source>
</evidence>
<dbReference type="InterPro" id="IPR033704">
    <property type="entry name" value="dUTPase_trimeric"/>
</dbReference>
<evidence type="ECO:0000256" key="3">
    <source>
        <dbReference type="ARBA" id="ARBA00022801"/>
    </source>
</evidence>
<dbReference type="Pfam" id="PF00692">
    <property type="entry name" value="dUTPase"/>
    <property type="match status" value="1"/>
</dbReference>